<dbReference type="Proteomes" id="UP000233293">
    <property type="component" value="Unassembled WGS sequence"/>
</dbReference>
<keyword evidence="3" id="KW-0813">Transport</keyword>
<dbReference type="InterPro" id="IPR050319">
    <property type="entry name" value="ABC_transp_ATP-bind"/>
</dbReference>
<dbReference type="PANTHER" id="PTHR43776:SF7">
    <property type="entry name" value="D,D-DIPEPTIDE TRANSPORT ATP-BINDING PROTEIN DDPF-RELATED"/>
    <property type="match status" value="1"/>
</dbReference>
<organism evidence="7 8">
    <name type="scientific">Telmatospirillum siberiense</name>
    <dbReference type="NCBI Taxonomy" id="382514"/>
    <lineage>
        <taxon>Bacteria</taxon>
        <taxon>Pseudomonadati</taxon>
        <taxon>Pseudomonadota</taxon>
        <taxon>Alphaproteobacteria</taxon>
        <taxon>Rhodospirillales</taxon>
        <taxon>Rhodospirillaceae</taxon>
        <taxon>Telmatospirillum</taxon>
    </lineage>
</organism>
<feature type="domain" description="ABC transporter" evidence="6">
    <location>
        <begin position="8"/>
        <end position="258"/>
    </location>
</feature>
<dbReference type="PANTHER" id="PTHR43776">
    <property type="entry name" value="TRANSPORT ATP-BINDING PROTEIN"/>
    <property type="match status" value="1"/>
</dbReference>
<evidence type="ECO:0000256" key="1">
    <source>
        <dbReference type="ARBA" id="ARBA00004417"/>
    </source>
</evidence>
<reference evidence="8" key="1">
    <citation type="submission" date="2017-12" db="EMBL/GenBank/DDBJ databases">
        <title>Draft genome sequence of Telmatospirillum siberiense 26-4b1T, an acidotolerant peatland alphaproteobacterium potentially involved in sulfur cycling.</title>
        <authorList>
            <person name="Hausmann B."/>
            <person name="Pjevac P."/>
            <person name="Schreck K."/>
            <person name="Herbold C.W."/>
            <person name="Daims H."/>
            <person name="Wagner M."/>
            <person name="Pester M."/>
            <person name="Loy A."/>
        </authorList>
    </citation>
    <scope>NUCLEOTIDE SEQUENCE [LARGE SCALE GENOMIC DNA]</scope>
    <source>
        <strain evidence="8">26-4b1</strain>
    </source>
</reference>
<dbReference type="SMART" id="SM00382">
    <property type="entry name" value="AAA"/>
    <property type="match status" value="1"/>
</dbReference>
<dbReference type="SUPFAM" id="SSF52540">
    <property type="entry name" value="P-loop containing nucleoside triphosphate hydrolases"/>
    <property type="match status" value="1"/>
</dbReference>
<dbReference type="FunFam" id="3.40.50.300:FF:000016">
    <property type="entry name" value="Oligopeptide ABC transporter ATP-binding component"/>
    <property type="match status" value="1"/>
</dbReference>
<dbReference type="InterPro" id="IPR003593">
    <property type="entry name" value="AAA+_ATPase"/>
</dbReference>
<comment type="caution">
    <text evidence="7">The sequence shown here is derived from an EMBL/GenBank/DDBJ whole genome shotgun (WGS) entry which is preliminary data.</text>
</comment>
<keyword evidence="5 7" id="KW-0067">ATP-binding</keyword>
<evidence type="ECO:0000313" key="7">
    <source>
        <dbReference type="EMBL" id="PKU22466.1"/>
    </source>
</evidence>
<keyword evidence="4" id="KW-0547">Nucleotide-binding</keyword>
<comment type="similarity">
    <text evidence="2">Belongs to the ABC transporter superfamily.</text>
</comment>
<accession>A0A2N3PPY9</accession>
<dbReference type="Pfam" id="PF08352">
    <property type="entry name" value="oligo_HPY"/>
    <property type="match status" value="1"/>
</dbReference>
<keyword evidence="8" id="KW-1185">Reference proteome</keyword>
<name>A0A2N3PPY9_9PROT</name>
<dbReference type="AlphaFoldDB" id="A0A2N3PPY9"/>
<dbReference type="GO" id="GO:0005886">
    <property type="term" value="C:plasma membrane"/>
    <property type="evidence" value="ECO:0007669"/>
    <property type="project" value="UniProtKB-SubCell"/>
</dbReference>
<dbReference type="InterPro" id="IPR027417">
    <property type="entry name" value="P-loop_NTPase"/>
</dbReference>
<gene>
    <name evidence="7" type="ORF">CWS72_21290</name>
</gene>
<dbReference type="GO" id="GO:0016887">
    <property type="term" value="F:ATP hydrolysis activity"/>
    <property type="evidence" value="ECO:0007669"/>
    <property type="project" value="InterPro"/>
</dbReference>
<evidence type="ECO:0000256" key="2">
    <source>
        <dbReference type="ARBA" id="ARBA00005417"/>
    </source>
</evidence>
<evidence type="ECO:0000259" key="6">
    <source>
        <dbReference type="PROSITE" id="PS50893"/>
    </source>
</evidence>
<dbReference type="Gene3D" id="3.40.50.300">
    <property type="entry name" value="P-loop containing nucleotide triphosphate hydrolases"/>
    <property type="match status" value="1"/>
</dbReference>
<dbReference type="InterPro" id="IPR017871">
    <property type="entry name" value="ABC_transporter-like_CS"/>
</dbReference>
<dbReference type="PROSITE" id="PS00211">
    <property type="entry name" value="ABC_TRANSPORTER_1"/>
    <property type="match status" value="1"/>
</dbReference>
<evidence type="ECO:0000256" key="4">
    <source>
        <dbReference type="ARBA" id="ARBA00022741"/>
    </source>
</evidence>
<proteinExistence type="inferred from homology"/>
<dbReference type="OrthoDB" id="37801at2"/>
<dbReference type="GO" id="GO:0005524">
    <property type="term" value="F:ATP binding"/>
    <property type="evidence" value="ECO:0007669"/>
    <property type="project" value="UniProtKB-KW"/>
</dbReference>
<evidence type="ECO:0000313" key="8">
    <source>
        <dbReference type="Proteomes" id="UP000233293"/>
    </source>
</evidence>
<dbReference type="PROSITE" id="PS50893">
    <property type="entry name" value="ABC_TRANSPORTER_2"/>
    <property type="match status" value="1"/>
</dbReference>
<evidence type="ECO:0000256" key="3">
    <source>
        <dbReference type="ARBA" id="ARBA00022448"/>
    </source>
</evidence>
<dbReference type="RefSeq" id="WP_101252664.1">
    <property type="nucleotide sequence ID" value="NZ_PIUM01000031.1"/>
</dbReference>
<dbReference type="InterPro" id="IPR003439">
    <property type="entry name" value="ABC_transporter-like_ATP-bd"/>
</dbReference>
<protein>
    <submittedName>
        <fullName evidence="7">Oligopeptide ABC transporter ATP-binding protein OppF</fullName>
    </submittedName>
</protein>
<dbReference type="NCBIfam" id="TIGR01727">
    <property type="entry name" value="oligo_HPY"/>
    <property type="match status" value="1"/>
</dbReference>
<evidence type="ECO:0000256" key="5">
    <source>
        <dbReference type="ARBA" id="ARBA00022840"/>
    </source>
</evidence>
<dbReference type="GO" id="GO:0055085">
    <property type="term" value="P:transmembrane transport"/>
    <property type="evidence" value="ECO:0007669"/>
    <property type="project" value="UniProtKB-ARBA"/>
</dbReference>
<dbReference type="CDD" id="cd03257">
    <property type="entry name" value="ABC_NikE_OppD_transporters"/>
    <property type="match status" value="1"/>
</dbReference>
<dbReference type="GO" id="GO:0015833">
    <property type="term" value="P:peptide transport"/>
    <property type="evidence" value="ECO:0007669"/>
    <property type="project" value="InterPro"/>
</dbReference>
<sequence length="335" mass="36727">MTTPDDLLRVEGLSVDFPVSGGLWGRKRAVHAVRDVSFTLSAGETLGVVGESGCGKSTLGRAVLNLIRPTAGRIWWNGSEPAAESLERQRLLRREMTVIFQDPLASLDPRMTIGAQVGEPLDIFEPALPEDEKRRRVAAVLERVGLSADAVGRYPHQFSGGQCQRVGIARALISNPRMIVCDEAVSALDVSIQAQIVALLGDLSREMGVALLFISHNLAVVRQISDRVMVLYLGKVMEIAGRDSLYGAPRHPYTRALLSAVPVPDPDVERNRRRFHLIGDLPSPLDPPKGCVFHTRCPHAVDRCRTEVPDLSGLEGRHHVACHLWRELEFSPSPA</sequence>
<dbReference type="InterPro" id="IPR013563">
    <property type="entry name" value="Oligopep_ABC_C"/>
</dbReference>
<dbReference type="Pfam" id="PF00005">
    <property type="entry name" value="ABC_tran"/>
    <property type="match status" value="1"/>
</dbReference>
<dbReference type="EMBL" id="PIUM01000031">
    <property type="protein sequence ID" value="PKU22466.1"/>
    <property type="molecule type" value="Genomic_DNA"/>
</dbReference>
<comment type="subcellular location">
    <subcellularLocation>
        <location evidence="1">Cell inner membrane</location>
        <topology evidence="1">Peripheral membrane protein</topology>
    </subcellularLocation>
</comment>